<protein>
    <submittedName>
        <fullName evidence="4">Ankyrin repeat domain-containing protein</fullName>
    </submittedName>
</protein>
<dbReference type="InterPro" id="IPR002110">
    <property type="entry name" value="Ankyrin_rpt"/>
</dbReference>
<dbReference type="Gene3D" id="1.25.40.20">
    <property type="entry name" value="Ankyrin repeat-containing domain"/>
    <property type="match status" value="1"/>
</dbReference>
<evidence type="ECO:0000256" key="3">
    <source>
        <dbReference type="PROSITE-ProRule" id="PRU00023"/>
    </source>
</evidence>
<dbReference type="SUPFAM" id="SSF48403">
    <property type="entry name" value="Ankyrin repeat"/>
    <property type="match status" value="1"/>
</dbReference>
<dbReference type="PROSITE" id="PS50297">
    <property type="entry name" value="ANK_REP_REGION"/>
    <property type="match status" value="1"/>
</dbReference>
<dbReference type="PANTHER" id="PTHR24171">
    <property type="entry name" value="ANKYRIN REPEAT DOMAIN-CONTAINING PROTEIN 39-RELATED"/>
    <property type="match status" value="1"/>
</dbReference>
<evidence type="ECO:0000256" key="1">
    <source>
        <dbReference type="ARBA" id="ARBA00022737"/>
    </source>
</evidence>
<keyword evidence="1" id="KW-0677">Repeat</keyword>
<name>A0A7L6AU89_9GAMM</name>
<gene>
    <name evidence="4" type="ORF">HZT40_14765</name>
</gene>
<keyword evidence="5" id="KW-1185">Reference proteome</keyword>
<dbReference type="EMBL" id="CP059265">
    <property type="protein sequence ID" value="QLQ32638.1"/>
    <property type="molecule type" value="Genomic_DNA"/>
</dbReference>
<accession>A0A7L6AU89</accession>
<keyword evidence="2 3" id="KW-0040">ANK repeat</keyword>
<sequence>MKTTIKKPDILQEYALLPEYSDKFPSIDGKNLFGDYPLNTASIIGDVKDVQEIINLGSNINCQGEDGYTPLHNAVEQGNIEVLKLLLSLGADANIKDDDGCTPLDLAIILQKKQAIKLLSP</sequence>
<dbReference type="PROSITE" id="PS50088">
    <property type="entry name" value="ANK_REPEAT"/>
    <property type="match status" value="1"/>
</dbReference>
<dbReference type="SMART" id="SM00248">
    <property type="entry name" value="ANK"/>
    <property type="match status" value="2"/>
</dbReference>
<reference evidence="4" key="1">
    <citation type="submission" date="2020-06" db="EMBL/GenBank/DDBJ databases">
        <title>Analysis procedures for assessing recovery of high quality, complete, closed genomes from Nanopore long read metagenome sequencing.</title>
        <authorList>
            <person name="Bessarab I."/>
            <person name="Arumugam K."/>
            <person name="Haryono M."/>
            <person name="Liu X."/>
            <person name="Roy S."/>
            <person name="Zuniga-Montanez R.E."/>
            <person name="Qiu G."/>
            <person name="Drautz-Moses D.I."/>
            <person name="Law Y.Y."/>
            <person name="Wuertz S."/>
            <person name="Lauro F.M."/>
            <person name="Huson D.H."/>
            <person name="Williams R.B."/>
        </authorList>
    </citation>
    <scope>NUCLEOTIDE SEQUENCE [LARGE SCALE GENOMIC DNA]</scope>
    <source>
        <strain evidence="4">SSD2</strain>
    </source>
</reference>
<evidence type="ECO:0000313" key="4">
    <source>
        <dbReference type="EMBL" id="QLQ32638.1"/>
    </source>
</evidence>
<feature type="repeat" description="ANK" evidence="3">
    <location>
        <begin position="66"/>
        <end position="98"/>
    </location>
</feature>
<organism evidence="4 5">
    <name type="scientific">Candidatus Thiothrix singaporensis</name>
    <dbReference type="NCBI Taxonomy" id="2799669"/>
    <lineage>
        <taxon>Bacteria</taxon>
        <taxon>Pseudomonadati</taxon>
        <taxon>Pseudomonadota</taxon>
        <taxon>Gammaproteobacteria</taxon>
        <taxon>Thiotrichales</taxon>
        <taxon>Thiotrichaceae</taxon>
        <taxon>Thiothrix</taxon>
    </lineage>
</organism>
<evidence type="ECO:0000256" key="2">
    <source>
        <dbReference type="ARBA" id="ARBA00023043"/>
    </source>
</evidence>
<dbReference type="AlphaFoldDB" id="A0A7L6AU89"/>
<dbReference type="InterPro" id="IPR036770">
    <property type="entry name" value="Ankyrin_rpt-contain_sf"/>
</dbReference>
<proteinExistence type="predicted"/>
<dbReference type="Pfam" id="PF13857">
    <property type="entry name" value="Ank_5"/>
    <property type="match status" value="1"/>
</dbReference>
<evidence type="ECO:0000313" key="5">
    <source>
        <dbReference type="Proteomes" id="UP000510621"/>
    </source>
</evidence>
<dbReference type="KEGG" id="this:HZT40_14765"/>
<dbReference type="Proteomes" id="UP000510621">
    <property type="component" value="Chromosome"/>
</dbReference>